<accession>A0A914UPL1</accession>
<dbReference type="WBParaSite" id="PSAMB.scaffold11607size3240.g34274.t1">
    <property type="protein sequence ID" value="PSAMB.scaffold11607size3240.g34274.t1"/>
    <property type="gene ID" value="PSAMB.scaffold11607size3240.g34274"/>
</dbReference>
<evidence type="ECO:0000256" key="1">
    <source>
        <dbReference type="SAM" id="MobiDB-lite"/>
    </source>
</evidence>
<evidence type="ECO:0000313" key="3">
    <source>
        <dbReference type="WBParaSite" id="PSAMB.scaffold11607size3240.g34274.t1"/>
    </source>
</evidence>
<name>A0A914UPL1_9BILA</name>
<evidence type="ECO:0000313" key="2">
    <source>
        <dbReference type="Proteomes" id="UP000887566"/>
    </source>
</evidence>
<dbReference type="AlphaFoldDB" id="A0A914UPL1"/>
<feature type="region of interest" description="Disordered" evidence="1">
    <location>
        <begin position="146"/>
        <end position="168"/>
    </location>
</feature>
<sequence>MDIAVASTVPSQLHSFDSPSLAYAATFCQRAHQQPQPQPSSDIICVVYTVNTDYSVWRQVVSKRMEVLQCTKVGQYTYLASQEQRVFVNVPWTTTEPKEAREHHYYAAHRSHTPCAFNRIINREPVRDQWQLLLDKLDRVRVNDDGYDGCDENQTDSPAVKRLRSQPT</sequence>
<keyword evidence="2" id="KW-1185">Reference proteome</keyword>
<proteinExistence type="predicted"/>
<dbReference type="Proteomes" id="UP000887566">
    <property type="component" value="Unplaced"/>
</dbReference>
<organism evidence="2 3">
    <name type="scientific">Plectus sambesii</name>
    <dbReference type="NCBI Taxonomy" id="2011161"/>
    <lineage>
        <taxon>Eukaryota</taxon>
        <taxon>Metazoa</taxon>
        <taxon>Ecdysozoa</taxon>
        <taxon>Nematoda</taxon>
        <taxon>Chromadorea</taxon>
        <taxon>Plectida</taxon>
        <taxon>Plectina</taxon>
        <taxon>Plectoidea</taxon>
        <taxon>Plectidae</taxon>
        <taxon>Plectus</taxon>
    </lineage>
</organism>
<reference evidence="3" key="1">
    <citation type="submission" date="2022-11" db="UniProtKB">
        <authorList>
            <consortium name="WormBaseParasite"/>
        </authorList>
    </citation>
    <scope>IDENTIFICATION</scope>
</reference>
<protein>
    <submittedName>
        <fullName evidence="3">Uncharacterized protein</fullName>
    </submittedName>
</protein>